<dbReference type="InterPro" id="IPR001254">
    <property type="entry name" value="Trypsin_dom"/>
</dbReference>
<evidence type="ECO:0000256" key="4">
    <source>
        <dbReference type="ARBA" id="ARBA00022801"/>
    </source>
</evidence>
<sequence>MLKYINYQWTVTQELKFVFSFSVLLQNNDIIIELLQIIAGKHDLTKADGTEQTRNIQEIIIHEDYNSSAPPYDIALLKLSNPLMLNTYAQSVPLPFQGQMTHGNCIASGWGSLIEGGLLSSTLHKVILPIVSEEVCKTMYSGNPSLEIDNTMICAGVMEGGKDTCQGDSGGPLVCIENGIQYLGGIVSGGIGCARPGFLGVYARVSFFVDWIENYLDSDALGWLKVSKRELPHQISLEMKGHFITSSLCSGSILSENWVVTAAQCVNGHNKRNLQVVAGENDLTDDEETEQVKDIQKITSNEN</sequence>
<evidence type="ECO:0000256" key="6">
    <source>
        <dbReference type="ARBA" id="ARBA00023157"/>
    </source>
</evidence>
<comment type="similarity">
    <text evidence="7">Belongs to the peptidase S1 family. CLIP subfamily.</text>
</comment>
<accession>A0AAN8WRZ4</accession>
<dbReference type="EMBL" id="JAXCGZ010015111">
    <property type="protein sequence ID" value="KAK7071251.1"/>
    <property type="molecule type" value="Genomic_DNA"/>
</dbReference>
<organism evidence="9 10">
    <name type="scientific">Halocaridina rubra</name>
    <name type="common">Hawaiian red shrimp</name>
    <dbReference type="NCBI Taxonomy" id="373956"/>
    <lineage>
        <taxon>Eukaryota</taxon>
        <taxon>Metazoa</taxon>
        <taxon>Ecdysozoa</taxon>
        <taxon>Arthropoda</taxon>
        <taxon>Crustacea</taxon>
        <taxon>Multicrustacea</taxon>
        <taxon>Malacostraca</taxon>
        <taxon>Eumalacostraca</taxon>
        <taxon>Eucarida</taxon>
        <taxon>Decapoda</taxon>
        <taxon>Pleocyemata</taxon>
        <taxon>Caridea</taxon>
        <taxon>Atyoidea</taxon>
        <taxon>Atyidae</taxon>
        <taxon>Halocaridina</taxon>
    </lineage>
</organism>
<dbReference type="InterPro" id="IPR043504">
    <property type="entry name" value="Peptidase_S1_PA_chymotrypsin"/>
</dbReference>
<protein>
    <recommendedName>
        <fullName evidence="8">Peptidase S1 domain-containing protein</fullName>
    </recommendedName>
</protein>
<reference evidence="9 10" key="1">
    <citation type="submission" date="2023-11" db="EMBL/GenBank/DDBJ databases">
        <title>Halocaridina rubra genome assembly.</title>
        <authorList>
            <person name="Smith C."/>
        </authorList>
    </citation>
    <scope>NUCLEOTIDE SEQUENCE [LARGE SCALE GENOMIC DNA]</scope>
    <source>
        <strain evidence="9">EP-1</strain>
        <tissue evidence="9">Whole</tissue>
    </source>
</reference>
<keyword evidence="6" id="KW-1015">Disulfide bond</keyword>
<evidence type="ECO:0000256" key="5">
    <source>
        <dbReference type="ARBA" id="ARBA00022825"/>
    </source>
</evidence>
<dbReference type="Proteomes" id="UP001381693">
    <property type="component" value="Unassembled WGS sequence"/>
</dbReference>
<comment type="subcellular location">
    <subcellularLocation>
        <location evidence="1">Secreted</location>
    </subcellularLocation>
</comment>
<dbReference type="SMART" id="SM00020">
    <property type="entry name" value="Tryp_SPc"/>
    <property type="match status" value="1"/>
</dbReference>
<keyword evidence="10" id="KW-1185">Reference proteome</keyword>
<evidence type="ECO:0000256" key="7">
    <source>
        <dbReference type="ARBA" id="ARBA00024195"/>
    </source>
</evidence>
<dbReference type="Pfam" id="PF00089">
    <property type="entry name" value="Trypsin"/>
    <property type="match status" value="2"/>
</dbReference>
<dbReference type="InterPro" id="IPR050127">
    <property type="entry name" value="Serine_Proteases_S1"/>
</dbReference>
<proteinExistence type="inferred from homology"/>
<feature type="domain" description="Peptidase S1" evidence="8">
    <location>
        <begin position="1"/>
        <end position="217"/>
    </location>
</feature>
<dbReference type="InterPro" id="IPR001314">
    <property type="entry name" value="Peptidase_S1A"/>
</dbReference>
<gene>
    <name evidence="9" type="ORF">SK128_005902</name>
</gene>
<dbReference type="GO" id="GO:0006508">
    <property type="term" value="P:proteolysis"/>
    <property type="evidence" value="ECO:0007669"/>
    <property type="project" value="UniProtKB-KW"/>
</dbReference>
<evidence type="ECO:0000313" key="9">
    <source>
        <dbReference type="EMBL" id="KAK7071251.1"/>
    </source>
</evidence>
<dbReference type="InterPro" id="IPR009003">
    <property type="entry name" value="Peptidase_S1_PA"/>
</dbReference>
<comment type="caution">
    <text evidence="9">The sequence shown here is derived from an EMBL/GenBank/DDBJ whole genome shotgun (WGS) entry which is preliminary data.</text>
</comment>
<dbReference type="FunFam" id="2.40.10.10:FF:000002">
    <property type="entry name" value="Transmembrane protease serine"/>
    <property type="match status" value="1"/>
</dbReference>
<keyword evidence="4" id="KW-0378">Hydrolase</keyword>
<keyword evidence="2" id="KW-0964">Secreted</keyword>
<keyword evidence="5" id="KW-0720">Serine protease</keyword>
<dbReference type="PRINTS" id="PR00722">
    <property type="entry name" value="CHYMOTRYPSIN"/>
</dbReference>
<dbReference type="CDD" id="cd00190">
    <property type="entry name" value="Tryp_SPc"/>
    <property type="match status" value="1"/>
</dbReference>
<evidence type="ECO:0000313" key="10">
    <source>
        <dbReference type="Proteomes" id="UP001381693"/>
    </source>
</evidence>
<dbReference type="GO" id="GO:0004252">
    <property type="term" value="F:serine-type endopeptidase activity"/>
    <property type="evidence" value="ECO:0007669"/>
    <property type="project" value="InterPro"/>
</dbReference>
<dbReference type="Gene3D" id="2.40.10.10">
    <property type="entry name" value="Trypsin-like serine proteases"/>
    <property type="match status" value="2"/>
</dbReference>
<evidence type="ECO:0000259" key="8">
    <source>
        <dbReference type="PROSITE" id="PS50240"/>
    </source>
</evidence>
<keyword evidence="3" id="KW-0645">Protease</keyword>
<dbReference type="AlphaFoldDB" id="A0AAN8WRZ4"/>
<dbReference type="PROSITE" id="PS00135">
    <property type="entry name" value="TRYPSIN_SER"/>
    <property type="match status" value="1"/>
</dbReference>
<evidence type="ECO:0000256" key="1">
    <source>
        <dbReference type="ARBA" id="ARBA00004613"/>
    </source>
</evidence>
<dbReference type="PANTHER" id="PTHR24264">
    <property type="entry name" value="TRYPSIN-RELATED"/>
    <property type="match status" value="1"/>
</dbReference>
<dbReference type="SUPFAM" id="SSF50494">
    <property type="entry name" value="Trypsin-like serine proteases"/>
    <property type="match status" value="2"/>
</dbReference>
<evidence type="ECO:0000256" key="2">
    <source>
        <dbReference type="ARBA" id="ARBA00022525"/>
    </source>
</evidence>
<dbReference type="InterPro" id="IPR033116">
    <property type="entry name" value="TRYPSIN_SER"/>
</dbReference>
<evidence type="ECO:0000256" key="3">
    <source>
        <dbReference type="ARBA" id="ARBA00022670"/>
    </source>
</evidence>
<dbReference type="PANTHER" id="PTHR24264:SF65">
    <property type="entry name" value="SRCR DOMAIN-CONTAINING PROTEIN"/>
    <property type="match status" value="1"/>
</dbReference>
<name>A0AAN8WRZ4_HALRR</name>
<dbReference type="GO" id="GO:0005615">
    <property type="term" value="C:extracellular space"/>
    <property type="evidence" value="ECO:0007669"/>
    <property type="project" value="TreeGrafter"/>
</dbReference>
<dbReference type="PROSITE" id="PS50240">
    <property type="entry name" value="TRYPSIN_DOM"/>
    <property type="match status" value="1"/>
</dbReference>